<feature type="domain" description="Cellulose synthase operon C C-terminal" evidence="10">
    <location>
        <begin position="741"/>
        <end position="1071"/>
    </location>
</feature>
<protein>
    <submittedName>
        <fullName evidence="11">Cellulose biosynthesis protein BcsC</fullName>
    </submittedName>
</protein>
<evidence type="ECO:0000256" key="4">
    <source>
        <dbReference type="ARBA" id="ARBA00022737"/>
    </source>
</evidence>
<evidence type="ECO:0000313" key="11">
    <source>
        <dbReference type="EMBL" id="TPG59421.1"/>
    </source>
</evidence>
<feature type="chain" id="PRO_5021469204" evidence="9">
    <location>
        <begin position="25"/>
        <end position="1092"/>
    </location>
</feature>
<reference evidence="11 12" key="1">
    <citation type="journal article" date="2019" name="Environ. Microbiol.">
        <title>Species interactions and distinct microbial communities in high Arctic permafrost affected cryosols are associated with the CH4 and CO2 gas fluxes.</title>
        <authorList>
            <person name="Altshuler I."/>
            <person name="Hamel J."/>
            <person name="Turney S."/>
            <person name="Magnuson E."/>
            <person name="Levesque R."/>
            <person name="Greer C."/>
            <person name="Whyte L.G."/>
        </authorList>
    </citation>
    <scope>NUCLEOTIDE SEQUENCE [LARGE SCALE GENOMIC DNA]</scope>
    <source>
        <strain evidence="11 12">E4</strain>
    </source>
</reference>
<keyword evidence="4" id="KW-0677">Repeat</keyword>
<dbReference type="RefSeq" id="WP_140474087.1">
    <property type="nucleotide sequence ID" value="NZ_RCZD01000009.1"/>
</dbReference>
<evidence type="ECO:0000256" key="8">
    <source>
        <dbReference type="SAM" id="MobiDB-lite"/>
    </source>
</evidence>
<evidence type="ECO:0000256" key="9">
    <source>
        <dbReference type="SAM" id="SignalP"/>
    </source>
</evidence>
<sequence length="1092" mass="120960">MTSLRLSLLALTLGLALSQHPVAAAEVAPEQWLLEQVRVGEASHQDDLVRQSLYRLELMAPENPQVLAARLRLALREGNQEQAKRQLDKIQQVAPNSNIYHQAQLSLKMARPEVQQQLQQARLLATAGRLSEARTQYDALFDGQPPTLDLAVEYWLLVARIPGQKNQAQTQLLALNTQYPGDVNLRLQLARMAFEQGNSGQAISLLKQVANSDEGRGPAADMWLAQIKTQPVSNQSVADLQRFMGVFDSGAPAIAAQQELQRQQALLADPHYQARVTGLAQIANGGSTGAITPLKKALEEKPNDAEVLGAMGLAYSRAGKRAQALSLFEQAKNAEQDGYNNGKWTSLIQTNRYWLAIEQGDKALKANDLNQAGIHYQRAQHIDPRDPWALIGLGDVAVARHDDPQAKQAYRRALSLERDNSSAQRGLTNIYQRQSPQQALDYINSLPAPQRAKLSDKQQSIQNDLLSADAERFTTNRQWPQAARRYEEILQRKPGDVWATYHYANALREIGRKDDADAAFARLAAKRPADPQQVYAYALYLSGTDRDAAALNHLHTLPQAQWDNNMREMSQRITLDKTLNDIDQLIARGDTGEAKTQLQTAKLPASGLSLNQQRRVAMAWRDVGETVKAASLLRPVTTAAAKLPAGQDKALIYRDAAQLEQQTGHPQAAREDYQQAMVASGITAETPTNNDSYTQLTRNDASDDWLKRGIRSDAHDLYRQQDVNFTLDEDRSTNSGTPGKSDLQSNTTMLQADMPWYQGRAFLRSDIVRMDNGTFNNDNGNYSASFGTCNDILCHRDQDQNANGVSFGAGYKDAQWEGDLGTTPLGFPVVDWVGGLAYSSDWRDIGWTATASRRPISSSLLSFAGAKDPNTGTTWGGVRATGVSLGLSYDQGKANGLWGDISAHQITGKNVADNSRERLMGGYYYKMINEDNRRATIGLNSMLWHYQKDLSGYTLGQGGYYSPQQYFSLAVPLNYRQRTDNWSWQVGGSVSWSRSSTSDQQRYPLQNLIPESLPDKDAVEQGSSSSGFGYTAQALVERRVTSHWTIGAGVDIQQAKDYTPSHFLLYARYSLSGWQGDLDMPPQPLVPYADFK</sequence>
<dbReference type="InterPro" id="IPR011990">
    <property type="entry name" value="TPR-like_helical_dom_sf"/>
</dbReference>
<keyword evidence="6" id="KW-0135">Cellulose biosynthesis</keyword>
<gene>
    <name evidence="11" type="ORF">EAH77_16700</name>
</gene>
<evidence type="ECO:0000256" key="1">
    <source>
        <dbReference type="ARBA" id="ARBA00003476"/>
    </source>
</evidence>
<dbReference type="Pfam" id="PF14559">
    <property type="entry name" value="TPR_19"/>
    <property type="match status" value="1"/>
</dbReference>
<dbReference type="Gene3D" id="1.25.40.10">
    <property type="entry name" value="Tetratricopeptide repeat domain"/>
    <property type="match status" value="4"/>
</dbReference>
<feature type="region of interest" description="Disordered" evidence="8">
    <location>
        <begin position="725"/>
        <end position="746"/>
    </location>
</feature>
<dbReference type="Pfam" id="PF05420">
    <property type="entry name" value="BCSC_C"/>
    <property type="match status" value="1"/>
</dbReference>
<keyword evidence="12" id="KW-1185">Reference proteome</keyword>
<comment type="caution">
    <text evidence="11">The sequence shown here is derived from an EMBL/GenBank/DDBJ whole genome shotgun (WGS) entry which is preliminary data.</text>
</comment>
<keyword evidence="5 7" id="KW-0802">TPR repeat</keyword>
<organism evidence="11 12">
    <name type="scientific">Ewingella americana</name>
    <dbReference type="NCBI Taxonomy" id="41202"/>
    <lineage>
        <taxon>Bacteria</taxon>
        <taxon>Pseudomonadati</taxon>
        <taxon>Pseudomonadota</taxon>
        <taxon>Gammaproteobacteria</taxon>
        <taxon>Enterobacterales</taxon>
        <taxon>Yersiniaceae</taxon>
        <taxon>Ewingella</taxon>
    </lineage>
</organism>
<dbReference type="InterPro" id="IPR051685">
    <property type="entry name" value="Ycf3/AcsC/BcsC/TPR_MFPF"/>
</dbReference>
<dbReference type="SMART" id="SM00028">
    <property type="entry name" value="TPR"/>
    <property type="match status" value="6"/>
</dbReference>
<dbReference type="InterPro" id="IPR008410">
    <property type="entry name" value="BCSC_C"/>
</dbReference>
<evidence type="ECO:0000256" key="6">
    <source>
        <dbReference type="ARBA" id="ARBA00022916"/>
    </source>
</evidence>
<dbReference type="UniPathway" id="UPA00694"/>
<evidence type="ECO:0000259" key="10">
    <source>
        <dbReference type="Pfam" id="PF05420"/>
    </source>
</evidence>
<dbReference type="GO" id="GO:0019867">
    <property type="term" value="C:outer membrane"/>
    <property type="evidence" value="ECO:0007669"/>
    <property type="project" value="InterPro"/>
</dbReference>
<proteinExistence type="predicted"/>
<comment type="pathway">
    <text evidence="2">Glycan metabolism; bacterial cellulose biosynthesis.</text>
</comment>
<feature type="repeat" description="TPR" evidence="7">
    <location>
        <begin position="387"/>
        <end position="420"/>
    </location>
</feature>
<dbReference type="EMBL" id="RCZD01000009">
    <property type="protein sequence ID" value="TPG59421.1"/>
    <property type="molecule type" value="Genomic_DNA"/>
</dbReference>
<dbReference type="PROSITE" id="PS50005">
    <property type="entry name" value="TPR"/>
    <property type="match status" value="2"/>
</dbReference>
<dbReference type="AlphaFoldDB" id="A0A502GCF9"/>
<comment type="function">
    <text evidence="1">Required for maximal bacterial cellulose synthesis.</text>
</comment>
<evidence type="ECO:0000256" key="5">
    <source>
        <dbReference type="ARBA" id="ARBA00022803"/>
    </source>
</evidence>
<evidence type="ECO:0000313" key="12">
    <source>
        <dbReference type="Proteomes" id="UP000317663"/>
    </source>
</evidence>
<feature type="repeat" description="TPR" evidence="7">
    <location>
        <begin position="305"/>
        <end position="338"/>
    </location>
</feature>
<evidence type="ECO:0000256" key="7">
    <source>
        <dbReference type="PROSITE-ProRule" id="PRU00339"/>
    </source>
</evidence>
<accession>A0A502GCF9</accession>
<dbReference type="SUPFAM" id="SSF48452">
    <property type="entry name" value="TPR-like"/>
    <property type="match status" value="2"/>
</dbReference>
<evidence type="ECO:0000256" key="2">
    <source>
        <dbReference type="ARBA" id="ARBA00005186"/>
    </source>
</evidence>
<evidence type="ECO:0000256" key="3">
    <source>
        <dbReference type="ARBA" id="ARBA00022729"/>
    </source>
</evidence>
<name>A0A502GCF9_9GAMM</name>
<dbReference type="PANTHER" id="PTHR44943">
    <property type="entry name" value="CELLULOSE SYNTHASE OPERON PROTEIN C"/>
    <property type="match status" value="1"/>
</dbReference>
<dbReference type="PANTHER" id="PTHR44943:SF11">
    <property type="entry name" value="CELLULOSE SYNTHASE OPERON PROTEIN C"/>
    <property type="match status" value="1"/>
</dbReference>
<dbReference type="GO" id="GO:0030244">
    <property type="term" value="P:cellulose biosynthetic process"/>
    <property type="evidence" value="ECO:0007669"/>
    <property type="project" value="UniProtKB-KW"/>
</dbReference>
<keyword evidence="3 9" id="KW-0732">Signal</keyword>
<dbReference type="OrthoDB" id="174989at2"/>
<feature type="compositionally biased region" description="Polar residues" evidence="8">
    <location>
        <begin position="733"/>
        <end position="746"/>
    </location>
</feature>
<dbReference type="Proteomes" id="UP000317663">
    <property type="component" value="Unassembled WGS sequence"/>
</dbReference>
<feature type="signal peptide" evidence="9">
    <location>
        <begin position="1"/>
        <end position="24"/>
    </location>
</feature>
<dbReference type="InterPro" id="IPR019734">
    <property type="entry name" value="TPR_rpt"/>
</dbReference>